<reference evidence="1 2" key="1">
    <citation type="submission" date="2017-12" db="EMBL/GenBank/DDBJ databases">
        <title>Comparative Functional Genomics of Dry Heat Resistant strains isolated from the Viking Spacecraft.</title>
        <authorList>
            <person name="Seuylemezian A."/>
            <person name="Cooper K."/>
            <person name="Vaishampayan P."/>
        </authorList>
    </citation>
    <scope>NUCLEOTIDE SEQUENCE [LARGE SCALE GENOMIC DNA]</scope>
    <source>
        <strain evidence="1 2">V48-19</strain>
    </source>
</reference>
<organism evidence="1 2">
    <name type="scientific">Bacillus halotolerans</name>
    <dbReference type="NCBI Taxonomy" id="260554"/>
    <lineage>
        <taxon>Bacteria</taxon>
        <taxon>Bacillati</taxon>
        <taxon>Bacillota</taxon>
        <taxon>Bacilli</taxon>
        <taxon>Bacillales</taxon>
        <taxon>Bacillaceae</taxon>
        <taxon>Bacillus</taxon>
    </lineage>
</organism>
<evidence type="ECO:0000313" key="1">
    <source>
        <dbReference type="EMBL" id="PLS07692.1"/>
    </source>
</evidence>
<gene>
    <name evidence="1" type="ORF">CUU63_10430</name>
</gene>
<name>A0A9Q6A933_9BACI</name>
<dbReference type="AlphaFoldDB" id="A0A9Q6A933"/>
<accession>A0A9Q6A933</accession>
<comment type="caution">
    <text evidence="1">The sequence shown here is derived from an EMBL/GenBank/DDBJ whole genome shotgun (WGS) entry which is preliminary data.</text>
</comment>
<dbReference type="Proteomes" id="UP000234803">
    <property type="component" value="Unassembled WGS sequence"/>
</dbReference>
<proteinExistence type="predicted"/>
<protein>
    <submittedName>
        <fullName evidence="1">Uncharacterized protein</fullName>
    </submittedName>
</protein>
<dbReference type="EMBL" id="PGUV01000007">
    <property type="protein sequence ID" value="PLS07692.1"/>
    <property type="molecule type" value="Genomic_DNA"/>
</dbReference>
<dbReference type="RefSeq" id="WP_101860532.1">
    <property type="nucleotide sequence ID" value="NZ_PGUV01000007.1"/>
</dbReference>
<sequence>MKNVKTIGLHIEGALFNEDGTEFTYDDFIKLIESNGIEFCGQTCVITDEGKLLDETGKEIDKDKCTTFKEELDHMIKIKNILF</sequence>
<evidence type="ECO:0000313" key="2">
    <source>
        <dbReference type="Proteomes" id="UP000234803"/>
    </source>
</evidence>